<name>A0A816UQ90_9BILA</name>
<evidence type="ECO:0000313" key="4">
    <source>
        <dbReference type="Proteomes" id="UP000663856"/>
    </source>
</evidence>
<dbReference type="AlphaFoldDB" id="A0A816UQ90"/>
<comment type="caution">
    <text evidence="3">The sequence shown here is derived from an EMBL/GenBank/DDBJ whole genome shotgun (WGS) entry which is preliminary data.</text>
</comment>
<dbReference type="PANTHER" id="PTHR43201">
    <property type="entry name" value="ACYL-COA SYNTHETASE"/>
    <property type="match status" value="1"/>
</dbReference>
<dbReference type="GO" id="GO:0006631">
    <property type="term" value="P:fatty acid metabolic process"/>
    <property type="evidence" value="ECO:0007669"/>
    <property type="project" value="TreeGrafter"/>
</dbReference>
<dbReference type="InterPro" id="IPR042099">
    <property type="entry name" value="ANL_N_sf"/>
</dbReference>
<dbReference type="Proteomes" id="UP000663856">
    <property type="component" value="Unassembled WGS sequence"/>
</dbReference>
<dbReference type="EMBL" id="CAJNRF010010093">
    <property type="protein sequence ID" value="CAF2116538.1"/>
    <property type="molecule type" value="Genomic_DNA"/>
</dbReference>
<dbReference type="Gene3D" id="3.30.300.30">
    <property type="match status" value="1"/>
</dbReference>
<dbReference type="InterPro" id="IPR025110">
    <property type="entry name" value="AMP-bd_C"/>
</dbReference>
<evidence type="ECO:0000256" key="1">
    <source>
        <dbReference type="ARBA" id="ARBA00006432"/>
    </source>
</evidence>
<dbReference type="PANTHER" id="PTHR43201:SF8">
    <property type="entry name" value="ACYL-COA SYNTHETASE FAMILY MEMBER 3"/>
    <property type="match status" value="1"/>
</dbReference>
<evidence type="ECO:0000313" key="3">
    <source>
        <dbReference type="EMBL" id="CAF2116538.1"/>
    </source>
</evidence>
<comment type="similarity">
    <text evidence="1">Belongs to the ATP-dependent AMP-binding enzyme family.</text>
</comment>
<organism evidence="3 4">
    <name type="scientific">Rotaria magnacalcarata</name>
    <dbReference type="NCBI Taxonomy" id="392030"/>
    <lineage>
        <taxon>Eukaryota</taxon>
        <taxon>Metazoa</taxon>
        <taxon>Spiralia</taxon>
        <taxon>Gnathifera</taxon>
        <taxon>Rotifera</taxon>
        <taxon>Eurotatoria</taxon>
        <taxon>Bdelloidea</taxon>
        <taxon>Philodinida</taxon>
        <taxon>Philodinidae</taxon>
        <taxon>Rotaria</taxon>
    </lineage>
</organism>
<proteinExistence type="inferred from homology"/>
<sequence>MMRLMMCDSASLPESIHRRWYEITGHHRLERYGMTECGIALSNPSKGERIPDTVEQPIPAIFYGQSMDIIECSGHKVSALYIERILLEHTNISECSVIDVDDPTLGQKIDAIIVTKSLNTINDLRIDTVREYSKKNIYQIIRYLIQ</sequence>
<accession>A0A816UQ90</accession>
<feature type="domain" description="AMP-binding enzyme C-terminal" evidence="2">
    <location>
        <begin position="82"/>
        <end position="137"/>
    </location>
</feature>
<reference evidence="3" key="1">
    <citation type="submission" date="2021-02" db="EMBL/GenBank/DDBJ databases">
        <authorList>
            <person name="Nowell W R."/>
        </authorList>
    </citation>
    <scope>NUCLEOTIDE SEQUENCE</scope>
</reference>
<protein>
    <recommendedName>
        <fullName evidence="2">AMP-binding enzyme C-terminal domain-containing protein</fullName>
    </recommendedName>
</protein>
<dbReference type="Gene3D" id="3.40.50.12780">
    <property type="entry name" value="N-terminal domain of ligase-like"/>
    <property type="match status" value="1"/>
</dbReference>
<dbReference type="GO" id="GO:0031956">
    <property type="term" value="F:medium-chain fatty acid-CoA ligase activity"/>
    <property type="evidence" value="ECO:0007669"/>
    <property type="project" value="TreeGrafter"/>
</dbReference>
<gene>
    <name evidence="3" type="ORF">WKI299_LOCUS23306</name>
</gene>
<evidence type="ECO:0000259" key="2">
    <source>
        <dbReference type="Pfam" id="PF13193"/>
    </source>
</evidence>
<dbReference type="SUPFAM" id="SSF56801">
    <property type="entry name" value="Acetyl-CoA synthetase-like"/>
    <property type="match status" value="1"/>
</dbReference>
<dbReference type="InterPro" id="IPR045851">
    <property type="entry name" value="AMP-bd_C_sf"/>
</dbReference>
<dbReference type="Pfam" id="PF13193">
    <property type="entry name" value="AMP-binding_C"/>
    <property type="match status" value="1"/>
</dbReference>